<evidence type="ECO:0000313" key="2">
    <source>
        <dbReference type="EMBL" id="MCP2730096.1"/>
    </source>
</evidence>
<dbReference type="AlphaFoldDB" id="A0AAE3KNR5"/>
<dbReference type="PANTHER" id="PTHR42941">
    <property type="entry name" value="SLL1037 PROTEIN"/>
    <property type="match status" value="1"/>
</dbReference>
<protein>
    <submittedName>
        <fullName evidence="2">TAXI family TRAP transporter solute-binding subunit</fullName>
    </submittedName>
</protein>
<keyword evidence="1" id="KW-0472">Membrane</keyword>
<comment type="caution">
    <text evidence="2">The sequence shown here is derived from an EMBL/GenBank/DDBJ whole genome shotgun (WGS) entry which is preliminary data.</text>
</comment>
<reference evidence="2" key="1">
    <citation type="submission" date="2022-06" db="EMBL/GenBank/DDBJ databases">
        <title>New cyanobacteria of genus Symplocastrum in benthos of Lake Baikal.</title>
        <authorList>
            <person name="Sorokovikova E."/>
            <person name="Tikhonova I."/>
            <person name="Krasnopeev A."/>
            <person name="Evseev P."/>
            <person name="Gladkikh A."/>
            <person name="Belykh O."/>
        </authorList>
    </citation>
    <scope>NUCLEOTIDE SEQUENCE</scope>
    <source>
        <strain evidence="2">BBK-W-15</strain>
    </source>
</reference>
<dbReference type="PANTHER" id="PTHR42941:SF1">
    <property type="entry name" value="SLL1037 PROTEIN"/>
    <property type="match status" value="1"/>
</dbReference>
<feature type="non-terminal residue" evidence="2">
    <location>
        <position position="1"/>
    </location>
</feature>
<keyword evidence="3" id="KW-1185">Reference proteome</keyword>
<keyword evidence="1" id="KW-0812">Transmembrane</keyword>
<dbReference type="InterPro" id="IPR011852">
    <property type="entry name" value="TRAP_TAXI"/>
</dbReference>
<gene>
    <name evidence="2" type="ORF">NJ959_16820</name>
</gene>
<accession>A0AAE3KNR5</accession>
<dbReference type="CDD" id="cd13520">
    <property type="entry name" value="PBP2_TAXI_TRAP"/>
    <property type="match status" value="1"/>
</dbReference>
<dbReference type="SUPFAM" id="SSF53850">
    <property type="entry name" value="Periplasmic binding protein-like II"/>
    <property type="match status" value="1"/>
</dbReference>
<feature type="transmembrane region" description="Helical" evidence="1">
    <location>
        <begin position="18"/>
        <end position="38"/>
    </location>
</feature>
<dbReference type="Pfam" id="PF16868">
    <property type="entry name" value="NMT1_3"/>
    <property type="match status" value="1"/>
</dbReference>
<proteinExistence type="predicted"/>
<keyword evidence="1" id="KW-1133">Transmembrane helix</keyword>
<evidence type="ECO:0000256" key="1">
    <source>
        <dbReference type="SAM" id="Phobius"/>
    </source>
</evidence>
<dbReference type="RefSeq" id="WP_254012861.1">
    <property type="nucleotide sequence ID" value="NZ_JAMZMM010000168.1"/>
</dbReference>
<dbReference type="Gene3D" id="3.40.190.10">
    <property type="entry name" value="Periplasmic binding protein-like II"/>
    <property type="match status" value="2"/>
</dbReference>
<dbReference type="EMBL" id="JAMZMM010000168">
    <property type="protein sequence ID" value="MCP2730096.1"/>
    <property type="molecule type" value="Genomic_DNA"/>
</dbReference>
<dbReference type="Proteomes" id="UP001204953">
    <property type="component" value="Unassembled WGS sequence"/>
</dbReference>
<organism evidence="2 3">
    <name type="scientific">Limnofasciculus baicalensis BBK-W-15</name>
    <dbReference type="NCBI Taxonomy" id="2699891"/>
    <lineage>
        <taxon>Bacteria</taxon>
        <taxon>Bacillati</taxon>
        <taxon>Cyanobacteriota</taxon>
        <taxon>Cyanophyceae</taxon>
        <taxon>Coleofasciculales</taxon>
        <taxon>Coleofasciculaceae</taxon>
        <taxon>Limnofasciculus</taxon>
        <taxon>Limnofasciculus baicalensis</taxon>
    </lineage>
</organism>
<evidence type="ECO:0000313" key="3">
    <source>
        <dbReference type="Proteomes" id="UP001204953"/>
    </source>
</evidence>
<sequence length="450" mass="50206">PQSPPMLSKYKISINRNLLIPIILSVGLIVALTGYVIIQRNRVYQLTIAAGSKEGESYLFSQIMAKVVNLHQPRIKIKVIETQGSEENIKLLEENKVQLATAQADIPALPSARIVSNLFPDMFQLVVKENSGIKDVSNLKGKRIGLPPQGSGQYQSFLFLSQHYGIKSNELFAFAVSEKETDAAFRNNQVDAVFRVRPPGNQSILELVQQRGGRLVEIDQAAAMKIKKSTLDPGVIPKGAYQGFPPIPPTDLPTVAVQRVLLANKKVEPNVIKEITSILYERRQELATLMPEAAYINPPSLSGGTLLPIHPGAQDYYDKDKPSFLQENADWLGLFLSIGAIVCSWGWQLKSRIEKGRKNQGDGYNQEVLILIKEIQGCQDLKSTEKIRKRLFDEFEKVVNALDCDDISPEAFQSFTFTWEAAIAALRDRQNILMFIPKKPATLNQTQLQP</sequence>
<dbReference type="NCBIfam" id="TIGR02122">
    <property type="entry name" value="TRAP_TAXI"/>
    <property type="match status" value="1"/>
</dbReference>
<name>A0AAE3KNR5_9CYAN</name>